<dbReference type="InterPro" id="IPR000551">
    <property type="entry name" value="MerR-type_HTH_dom"/>
</dbReference>
<sequence length="139" mass="15804">MNISEVARRFGVSADTLRYYERVGAIPPVHRSKSGIRSFTDEDLGWVSMAVCLRNAGLPVESLAEYVRLFRAGDHTMQARLDLLVEARHAIRAERERYDAALRQLDYKILRYEEAVRTGVLDWGRPQDDDARPDAQGAV</sequence>
<dbReference type="KEGG" id="bwa:HLV38_02280"/>
<dbReference type="CDD" id="cd01109">
    <property type="entry name" value="HTH_YyaN"/>
    <property type="match status" value="1"/>
</dbReference>
<dbReference type="InterPro" id="IPR047057">
    <property type="entry name" value="MerR_fam"/>
</dbReference>
<dbReference type="GO" id="GO:0003677">
    <property type="term" value="F:DNA binding"/>
    <property type="evidence" value="ECO:0007669"/>
    <property type="project" value="UniProtKB-KW"/>
</dbReference>
<dbReference type="PROSITE" id="PS50937">
    <property type="entry name" value="HTH_MERR_2"/>
    <property type="match status" value="1"/>
</dbReference>
<reference evidence="4" key="1">
    <citation type="submission" date="2020-05" db="EMBL/GenBank/DDBJ databases">
        <title>Novel species in genus Nocardioides.</title>
        <authorList>
            <person name="Zhang G."/>
        </authorList>
    </citation>
    <scope>NUCLEOTIDE SEQUENCE [LARGE SCALE GENOMIC DNA]</scope>
    <source>
        <strain evidence="4">zg-1050</strain>
    </source>
</reference>
<name>A0A6M8J555_9ACTN</name>
<gene>
    <name evidence="3" type="ORF">HLV38_02280</name>
</gene>
<dbReference type="SMART" id="SM00422">
    <property type="entry name" value="HTH_MERR"/>
    <property type="match status" value="1"/>
</dbReference>
<keyword evidence="4" id="KW-1185">Reference proteome</keyword>
<evidence type="ECO:0000313" key="3">
    <source>
        <dbReference type="EMBL" id="QKF07086.1"/>
    </source>
</evidence>
<dbReference type="PANTHER" id="PTHR30204:SF98">
    <property type="entry name" value="HTH-TYPE TRANSCRIPTIONAL REGULATOR ADHR"/>
    <property type="match status" value="1"/>
</dbReference>
<dbReference type="SUPFAM" id="SSF46955">
    <property type="entry name" value="Putative DNA-binding domain"/>
    <property type="match status" value="1"/>
</dbReference>
<evidence type="ECO:0000313" key="4">
    <source>
        <dbReference type="Proteomes" id="UP000503297"/>
    </source>
</evidence>
<evidence type="ECO:0000259" key="2">
    <source>
        <dbReference type="PROSITE" id="PS50937"/>
    </source>
</evidence>
<accession>A0A6M8J555</accession>
<dbReference type="Gene3D" id="1.10.1660.10">
    <property type="match status" value="1"/>
</dbReference>
<organism evidence="3 4">
    <name type="scientific">Berryella wangjianweii</name>
    <dbReference type="NCBI Taxonomy" id="2734634"/>
    <lineage>
        <taxon>Bacteria</taxon>
        <taxon>Bacillati</taxon>
        <taxon>Actinomycetota</taxon>
        <taxon>Coriobacteriia</taxon>
        <taxon>Eggerthellales</taxon>
        <taxon>Eggerthellaceae</taxon>
        <taxon>Berryella</taxon>
    </lineage>
</organism>
<evidence type="ECO:0000256" key="1">
    <source>
        <dbReference type="ARBA" id="ARBA00023125"/>
    </source>
</evidence>
<dbReference type="RefSeq" id="WP_173163951.1">
    <property type="nucleotide sequence ID" value="NZ_CP053716.1"/>
</dbReference>
<proteinExistence type="predicted"/>
<feature type="domain" description="HTH merR-type" evidence="2">
    <location>
        <begin position="1"/>
        <end position="69"/>
    </location>
</feature>
<dbReference type="GO" id="GO:0003700">
    <property type="term" value="F:DNA-binding transcription factor activity"/>
    <property type="evidence" value="ECO:0007669"/>
    <property type="project" value="InterPro"/>
</dbReference>
<keyword evidence="1" id="KW-0238">DNA-binding</keyword>
<protein>
    <submittedName>
        <fullName evidence="3">MerR family transcriptional regulator</fullName>
    </submittedName>
</protein>
<dbReference type="Pfam" id="PF13411">
    <property type="entry name" value="MerR_1"/>
    <property type="match status" value="1"/>
</dbReference>
<dbReference type="InterPro" id="IPR009061">
    <property type="entry name" value="DNA-bd_dom_put_sf"/>
</dbReference>
<dbReference type="EMBL" id="CP053716">
    <property type="protein sequence ID" value="QKF07086.1"/>
    <property type="molecule type" value="Genomic_DNA"/>
</dbReference>
<dbReference type="AlphaFoldDB" id="A0A6M8J555"/>
<dbReference type="PANTHER" id="PTHR30204">
    <property type="entry name" value="REDOX-CYCLING DRUG-SENSING TRANSCRIPTIONAL ACTIVATOR SOXR"/>
    <property type="match status" value="1"/>
</dbReference>
<dbReference type="Proteomes" id="UP000503297">
    <property type="component" value="Chromosome"/>
</dbReference>